<evidence type="ECO:0000313" key="2">
    <source>
        <dbReference type="Proteomes" id="UP000499080"/>
    </source>
</evidence>
<reference evidence="1 2" key="1">
    <citation type="journal article" date="2019" name="Sci. Rep.">
        <title>Orb-weaving spider Araneus ventricosus genome elucidates the spidroin gene catalogue.</title>
        <authorList>
            <person name="Kono N."/>
            <person name="Nakamura H."/>
            <person name="Ohtoshi R."/>
            <person name="Moran D.A.P."/>
            <person name="Shinohara A."/>
            <person name="Yoshida Y."/>
            <person name="Fujiwara M."/>
            <person name="Mori M."/>
            <person name="Tomita M."/>
            <person name="Arakawa K."/>
        </authorList>
    </citation>
    <scope>NUCLEOTIDE SEQUENCE [LARGE SCALE GENOMIC DNA]</scope>
</reference>
<name>A0A4Y2QD25_ARAVE</name>
<accession>A0A4Y2QD25</accession>
<organism evidence="1 2">
    <name type="scientific">Araneus ventricosus</name>
    <name type="common">Orbweaver spider</name>
    <name type="synonym">Epeira ventricosa</name>
    <dbReference type="NCBI Taxonomy" id="182803"/>
    <lineage>
        <taxon>Eukaryota</taxon>
        <taxon>Metazoa</taxon>
        <taxon>Ecdysozoa</taxon>
        <taxon>Arthropoda</taxon>
        <taxon>Chelicerata</taxon>
        <taxon>Arachnida</taxon>
        <taxon>Araneae</taxon>
        <taxon>Araneomorphae</taxon>
        <taxon>Entelegynae</taxon>
        <taxon>Araneoidea</taxon>
        <taxon>Araneidae</taxon>
        <taxon>Araneus</taxon>
    </lineage>
</organism>
<evidence type="ECO:0000313" key="1">
    <source>
        <dbReference type="EMBL" id="GBN62088.1"/>
    </source>
</evidence>
<proteinExistence type="predicted"/>
<dbReference type="Proteomes" id="UP000499080">
    <property type="component" value="Unassembled WGS sequence"/>
</dbReference>
<sequence>MDEKPPDKLSESRFLYGYSNCVVSSYLHSDDGTYLHQEVGPWPLMAVGLQLQLPMAAEALVNQNPGTPIGITGVTQWVLLSSCPVWRHYELHG</sequence>
<gene>
    <name evidence="1" type="ORF">AVEN_36418_1</name>
</gene>
<comment type="caution">
    <text evidence="1">The sequence shown here is derived from an EMBL/GenBank/DDBJ whole genome shotgun (WGS) entry which is preliminary data.</text>
</comment>
<dbReference type="AlphaFoldDB" id="A0A4Y2QD25"/>
<keyword evidence="2" id="KW-1185">Reference proteome</keyword>
<protein>
    <submittedName>
        <fullName evidence="1">Uncharacterized protein</fullName>
    </submittedName>
</protein>
<dbReference type="EMBL" id="BGPR01013761">
    <property type="protein sequence ID" value="GBN62088.1"/>
    <property type="molecule type" value="Genomic_DNA"/>
</dbReference>